<feature type="transmembrane region" description="Helical" evidence="6">
    <location>
        <begin position="232"/>
        <end position="255"/>
    </location>
</feature>
<evidence type="ECO:0000259" key="7">
    <source>
        <dbReference type="Pfam" id="PF03553"/>
    </source>
</evidence>
<comment type="subcellular location">
    <subcellularLocation>
        <location evidence="1">Cell membrane</location>
        <topology evidence="1">Multi-pass membrane protein</topology>
    </subcellularLocation>
</comment>
<feature type="transmembrane region" description="Helical" evidence="6">
    <location>
        <begin position="334"/>
        <end position="355"/>
    </location>
</feature>
<feature type="transmembrane region" description="Helical" evidence="6">
    <location>
        <begin position="62"/>
        <end position="79"/>
    </location>
</feature>
<organism evidence="9 10">
    <name type="scientific">Colwellia chukchiensis</name>
    <dbReference type="NCBI Taxonomy" id="641665"/>
    <lineage>
        <taxon>Bacteria</taxon>
        <taxon>Pseudomonadati</taxon>
        <taxon>Pseudomonadota</taxon>
        <taxon>Gammaproteobacteria</taxon>
        <taxon>Alteromonadales</taxon>
        <taxon>Colwelliaceae</taxon>
        <taxon>Colwellia</taxon>
    </lineage>
</organism>
<dbReference type="Pfam" id="PF13726">
    <property type="entry name" value="Na_H_antiport_2"/>
    <property type="match status" value="1"/>
</dbReference>
<evidence type="ECO:0008006" key="11">
    <source>
        <dbReference type="Google" id="ProtNLM"/>
    </source>
</evidence>
<feature type="transmembrane region" description="Helical" evidence="6">
    <location>
        <begin position="304"/>
        <end position="322"/>
    </location>
</feature>
<keyword evidence="2" id="KW-1003">Cell membrane</keyword>
<feature type="transmembrane region" description="Helical" evidence="6">
    <location>
        <begin position="38"/>
        <end position="55"/>
    </location>
</feature>
<feature type="domain" description="Na+/H+ antiporter NhaC-like C-terminal" evidence="7">
    <location>
        <begin position="192"/>
        <end position="479"/>
    </location>
</feature>
<keyword evidence="3 6" id="KW-0812">Transmembrane</keyword>
<protein>
    <recommendedName>
        <fullName evidence="11">Sodium:proton antiporter</fullName>
    </recommendedName>
</protein>
<evidence type="ECO:0000256" key="4">
    <source>
        <dbReference type="ARBA" id="ARBA00022989"/>
    </source>
</evidence>
<evidence type="ECO:0000256" key="2">
    <source>
        <dbReference type="ARBA" id="ARBA00022475"/>
    </source>
</evidence>
<evidence type="ECO:0000256" key="1">
    <source>
        <dbReference type="ARBA" id="ARBA00004651"/>
    </source>
</evidence>
<dbReference type="PANTHER" id="PTHR37821">
    <property type="entry name" value="AMINO ACID TRANSPORTER YUIF-RELATED"/>
    <property type="match status" value="1"/>
</dbReference>
<dbReference type="GO" id="GO:0005886">
    <property type="term" value="C:plasma membrane"/>
    <property type="evidence" value="ECO:0007669"/>
    <property type="project" value="UniProtKB-SubCell"/>
</dbReference>
<feature type="transmembrane region" description="Helical" evidence="6">
    <location>
        <begin position="12"/>
        <end position="32"/>
    </location>
</feature>
<feature type="transmembrane region" description="Helical" evidence="6">
    <location>
        <begin position="191"/>
        <end position="212"/>
    </location>
</feature>
<evidence type="ECO:0000256" key="5">
    <source>
        <dbReference type="ARBA" id="ARBA00023136"/>
    </source>
</evidence>
<dbReference type="InterPro" id="IPR018461">
    <property type="entry name" value="Na/H_Antiport_NhaC-like_C"/>
</dbReference>
<evidence type="ECO:0000259" key="8">
    <source>
        <dbReference type="Pfam" id="PF13726"/>
    </source>
</evidence>
<name>A0A1H7QFF6_9GAMM</name>
<feature type="transmembrane region" description="Helical" evidence="6">
    <location>
        <begin position="162"/>
        <end position="179"/>
    </location>
</feature>
<feature type="transmembrane region" description="Helical" evidence="6">
    <location>
        <begin position="467"/>
        <end position="484"/>
    </location>
</feature>
<dbReference type="PANTHER" id="PTHR37821:SF1">
    <property type="entry name" value="AMINO ACID TRANSPORTER YUIF-RELATED"/>
    <property type="match status" value="1"/>
</dbReference>
<keyword evidence="5 6" id="KW-0472">Membrane</keyword>
<dbReference type="Pfam" id="PF03553">
    <property type="entry name" value="Na_H_antiporter"/>
    <property type="match status" value="1"/>
</dbReference>
<dbReference type="STRING" id="641665.GCA_002104455_00866"/>
<evidence type="ECO:0000313" key="10">
    <source>
        <dbReference type="Proteomes" id="UP000199297"/>
    </source>
</evidence>
<sequence length="485" mass="51090">MEKNMLGKNIAVTSASKLVLPLLLVAVTYMIYEAMNSGAAILNAVLVSILLMLALSLLRINVVISLLIASIFAGVIGGLNVTDTINAFNSGIGAGGRTALSYALLGAFAATISKSGLPAMFASKVTQKLGSSGNVSQTRKIKYFILSFLLLMAFSSQNIIPIHIAFIPIIVPPLLVMMTKMKIDRRLIACILTFGLVSPYMFFPVGFGAIFLNDILLANIEQSGMTTTGINAAVAMLIPAAGMAVGLLIAVFYSYRGKREYDLEPLEKIEGIEDESSATYCGKTVAVAVIAIVLAFAIQITTHSMIYGGVAGFLVFLLSGTLKWQDSDDIFTQGMRMMAMIGFIMIAAGGFAEVLRSTGHINSLVAASVVWMGESQLIAAILMLLVGLFITIGIGSSFSTIPIIAAIYVPLALQLNFSPLAIVALVGTAAALGDAGSPASDSTLGPTAGLNIDGQHNHIWDSVVPTFIHYNLPLMAFGVFAAMVL</sequence>
<evidence type="ECO:0000313" key="9">
    <source>
        <dbReference type="EMBL" id="SEL46245.1"/>
    </source>
</evidence>
<dbReference type="Proteomes" id="UP000199297">
    <property type="component" value="Unassembled WGS sequence"/>
</dbReference>
<feature type="transmembrane region" description="Helical" evidence="6">
    <location>
        <begin position="99"/>
        <end position="121"/>
    </location>
</feature>
<gene>
    <name evidence="9" type="ORF">SAMN05216262_11178</name>
</gene>
<dbReference type="InterPro" id="IPR032813">
    <property type="entry name" value="Na_H_antiport_N"/>
</dbReference>
<accession>A0A1H7QFF6</accession>
<feature type="transmembrane region" description="Helical" evidence="6">
    <location>
        <begin position="407"/>
        <end position="432"/>
    </location>
</feature>
<keyword evidence="4 6" id="KW-1133">Transmembrane helix</keyword>
<evidence type="ECO:0000256" key="3">
    <source>
        <dbReference type="ARBA" id="ARBA00022692"/>
    </source>
</evidence>
<dbReference type="InterPro" id="IPR052576">
    <property type="entry name" value="AA_Transporter-Related"/>
</dbReference>
<dbReference type="EMBL" id="FOBI01000011">
    <property type="protein sequence ID" value="SEL46245.1"/>
    <property type="molecule type" value="Genomic_DNA"/>
</dbReference>
<feature type="transmembrane region" description="Helical" evidence="6">
    <location>
        <begin position="276"/>
        <end position="298"/>
    </location>
</feature>
<keyword evidence="10" id="KW-1185">Reference proteome</keyword>
<dbReference type="AlphaFoldDB" id="A0A1H7QFF6"/>
<reference evidence="10" key="1">
    <citation type="submission" date="2016-10" db="EMBL/GenBank/DDBJ databases">
        <authorList>
            <person name="Varghese N."/>
            <person name="Submissions S."/>
        </authorList>
    </citation>
    <scope>NUCLEOTIDE SEQUENCE [LARGE SCALE GENOMIC DNA]</scope>
    <source>
        <strain evidence="10">CGMCC 1.9127</strain>
    </source>
</reference>
<evidence type="ECO:0000256" key="6">
    <source>
        <dbReference type="SAM" id="Phobius"/>
    </source>
</evidence>
<feature type="domain" description="Putative Na+/H+ antiporter N-terminal" evidence="8">
    <location>
        <begin position="43"/>
        <end position="128"/>
    </location>
</feature>
<feature type="transmembrane region" description="Helical" evidence="6">
    <location>
        <begin position="375"/>
        <end position="395"/>
    </location>
</feature>
<proteinExistence type="predicted"/>